<evidence type="ECO:0000313" key="2">
    <source>
        <dbReference type="Proteomes" id="UP000813462"/>
    </source>
</evidence>
<evidence type="ECO:0000313" key="1">
    <source>
        <dbReference type="EMBL" id="KAH7519374.1"/>
    </source>
</evidence>
<reference evidence="1" key="1">
    <citation type="journal article" date="2021" name="Front. Plant Sci.">
        <title>Chromosome-Scale Genome Assembly for Chinese Sour Jujube and Insights Into Its Genome Evolution and Domestication Signature.</title>
        <authorList>
            <person name="Shen L.-Y."/>
            <person name="Luo H."/>
            <person name="Wang X.-L."/>
            <person name="Wang X.-M."/>
            <person name="Qiu X.-J."/>
            <person name="Liu H."/>
            <person name="Zhou S.-S."/>
            <person name="Jia K.-H."/>
            <person name="Nie S."/>
            <person name="Bao Y.-T."/>
            <person name="Zhang R.-G."/>
            <person name="Yun Q.-Z."/>
            <person name="Chai Y.-H."/>
            <person name="Lu J.-Y."/>
            <person name="Li Y."/>
            <person name="Zhao S.-W."/>
            <person name="Mao J.-F."/>
            <person name="Jia S.-G."/>
            <person name="Mao Y.-M."/>
        </authorList>
    </citation>
    <scope>NUCLEOTIDE SEQUENCE</scope>
    <source>
        <strain evidence="1">AT0</strain>
        <tissue evidence="1">Leaf</tissue>
    </source>
</reference>
<name>A0A978UWK8_ZIZJJ</name>
<accession>A0A978UWK8</accession>
<dbReference type="InterPro" id="IPR010721">
    <property type="entry name" value="UstE-like"/>
</dbReference>
<sequence length="93" mass="10035">MGSQGGLEVHGYEASVWQALVVGFLLCRLCLSTGIPDCGIVEASFADTQLHDFVSGSEKLKELGKPLVANLDEGLWHYSRHPNYFEEQPGGGA</sequence>
<dbReference type="Pfam" id="PF06966">
    <property type="entry name" value="DUF1295"/>
    <property type="match status" value="1"/>
</dbReference>
<proteinExistence type="predicted"/>
<dbReference type="Proteomes" id="UP000813462">
    <property type="component" value="Unassembled WGS sequence"/>
</dbReference>
<protein>
    <submittedName>
        <fullName evidence="1">Uncharacterized protein</fullName>
    </submittedName>
</protein>
<comment type="caution">
    <text evidence="1">The sequence shown here is derived from an EMBL/GenBank/DDBJ whole genome shotgun (WGS) entry which is preliminary data.</text>
</comment>
<dbReference type="EMBL" id="JAEACU010000008">
    <property type="protein sequence ID" value="KAH7519374.1"/>
    <property type="molecule type" value="Genomic_DNA"/>
</dbReference>
<gene>
    <name evidence="1" type="ORF">FEM48_Zijuj08G0029300</name>
</gene>
<organism evidence="1 2">
    <name type="scientific">Ziziphus jujuba var. spinosa</name>
    <dbReference type="NCBI Taxonomy" id="714518"/>
    <lineage>
        <taxon>Eukaryota</taxon>
        <taxon>Viridiplantae</taxon>
        <taxon>Streptophyta</taxon>
        <taxon>Embryophyta</taxon>
        <taxon>Tracheophyta</taxon>
        <taxon>Spermatophyta</taxon>
        <taxon>Magnoliopsida</taxon>
        <taxon>eudicotyledons</taxon>
        <taxon>Gunneridae</taxon>
        <taxon>Pentapetalae</taxon>
        <taxon>rosids</taxon>
        <taxon>fabids</taxon>
        <taxon>Rosales</taxon>
        <taxon>Rhamnaceae</taxon>
        <taxon>Paliureae</taxon>
        <taxon>Ziziphus</taxon>
    </lineage>
</organism>
<dbReference type="AlphaFoldDB" id="A0A978UWK8"/>